<protein>
    <submittedName>
        <fullName evidence="4">MRN complex-interacting protein isoform X5</fullName>
    </submittedName>
</protein>
<name>A0ABM4YCG0_VULVU</name>
<sequence>MSRAQRARVLRCFSCRLFQAHQEKKSLKWTCKACGEKQSFLQTYGEGSGADCRCHVQKLNLLQGQISEISLRFLEEPVNVDEENAGPGDAEHESVQEKPQSSENRWLKYLERDSKELGMEEGVCFKRQSLSGTETPDPPFNTGLPRKRKWSQSTVQPSHSPDVQNVSDSEVTLEPQKAHSERERGRDTGRGRSRLHAPGADVGFDPGSPGSRPGPKAGAKPLRHPGIPYLVFFDTNHSDRCEMIANHGFDLYFPDDEWC</sequence>
<dbReference type="GeneID" id="112932445"/>
<feature type="compositionally biased region" description="Basic and acidic residues" evidence="1">
    <location>
        <begin position="176"/>
        <end position="190"/>
    </location>
</feature>
<dbReference type="InterPro" id="IPR032739">
    <property type="entry name" value="MRNIP"/>
</dbReference>
<dbReference type="PANTHER" id="PTHR15863:SF2">
    <property type="entry name" value="MRN COMPLEX-INTERACTING PROTEIN"/>
    <property type="match status" value="1"/>
</dbReference>
<proteinExistence type="predicted"/>
<evidence type="ECO:0000313" key="3">
    <source>
        <dbReference type="Proteomes" id="UP001652641"/>
    </source>
</evidence>
<feature type="domain" description="MRN complex-interacting protein N-terminal" evidence="2">
    <location>
        <begin position="9"/>
        <end position="109"/>
    </location>
</feature>
<organism evidence="3 4">
    <name type="scientific">Vulpes vulpes</name>
    <name type="common">Red fox</name>
    <dbReference type="NCBI Taxonomy" id="9627"/>
    <lineage>
        <taxon>Eukaryota</taxon>
        <taxon>Metazoa</taxon>
        <taxon>Chordata</taxon>
        <taxon>Craniata</taxon>
        <taxon>Vertebrata</taxon>
        <taxon>Euteleostomi</taxon>
        <taxon>Mammalia</taxon>
        <taxon>Eutheria</taxon>
        <taxon>Laurasiatheria</taxon>
        <taxon>Carnivora</taxon>
        <taxon>Caniformia</taxon>
        <taxon>Canidae</taxon>
        <taxon>Vulpes</taxon>
    </lineage>
</organism>
<dbReference type="RefSeq" id="XP_072587966.1">
    <property type="nucleotide sequence ID" value="XM_072731865.1"/>
</dbReference>
<feature type="region of interest" description="Disordered" evidence="1">
    <location>
        <begin position="81"/>
        <end position="105"/>
    </location>
</feature>
<gene>
    <name evidence="4" type="primary">MRNIP</name>
</gene>
<evidence type="ECO:0000259" key="2">
    <source>
        <dbReference type="Pfam" id="PF15749"/>
    </source>
</evidence>
<keyword evidence="3" id="KW-1185">Reference proteome</keyword>
<reference evidence="4" key="1">
    <citation type="submission" date="2025-08" db="UniProtKB">
        <authorList>
            <consortium name="RefSeq"/>
        </authorList>
    </citation>
    <scope>IDENTIFICATION</scope>
    <source>
        <tissue evidence="4">Cell line</tissue>
    </source>
</reference>
<dbReference type="Pfam" id="PF15749">
    <property type="entry name" value="MRNIP"/>
    <property type="match status" value="1"/>
</dbReference>
<dbReference type="PANTHER" id="PTHR15863">
    <property type="entry name" value="MRN COMPLEX-INTERACTING PROTEIN"/>
    <property type="match status" value="1"/>
</dbReference>
<feature type="region of interest" description="Disordered" evidence="1">
    <location>
        <begin position="127"/>
        <end position="223"/>
    </location>
</feature>
<dbReference type="Proteomes" id="UP001652641">
    <property type="component" value="Chromosome 12"/>
</dbReference>
<evidence type="ECO:0000313" key="4">
    <source>
        <dbReference type="RefSeq" id="XP_072587966.1"/>
    </source>
</evidence>
<accession>A0ABM4YCG0</accession>
<feature type="compositionally biased region" description="Polar residues" evidence="1">
    <location>
        <begin position="151"/>
        <end position="170"/>
    </location>
</feature>
<dbReference type="InterPro" id="IPR049472">
    <property type="entry name" value="MRNIP_N"/>
</dbReference>
<evidence type="ECO:0000256" key="1">
    <source>
        <dbReference type="SAM" id="MobiDB-lite"/>
    </source>
</evidence>